<name>A0A7V5PPV4_CALAY</name>
<dbReference type="Proteomes" id="UP000886124">
    <property type="component" value="Unassembled WGS sequence"/>
</dbReference>
<dbReference type="AlphaFoldDB" id="A0A7V5PPV4"/>
<dbReference type="PANTHER" id="PTHR42924">
    <property type="entry name" value="EXONUCLEASE"/>
    <property type="match status" value="1"/>
</dbReference>
<sequence>MEQKLNYLENIERQLQDLVRFEENAAAELERIESAPVWQPTDYERYFLPGLRLLGINREDGIILQNIGDLHIHTQWSDGDDLDAVLAKALDLHLDAIAITDHDEIEGALEARRRVHRDRLRIAVIPGIEVSSRDGHIGALFVTKKIPKGLTAAETVQRIHEAGGIAVAHHPYSPRWIEKILRVKLGCGDLIRSVDFDAIEVTNAVPGRGVKYNIQAIEKMREHHIPIAATGSSDAHLAAFVGKGKTYWAGNEGIVSLLHAFRFGLTTGAEAYWKTREKLLYYLHLMKAIVRNRIKNYQSVN</sequence>
<reference evidence="2" key="1">
    <citation type="journal article" date="2020" name="mSystems">
        <title>Genome- and Community-Level Interaction Insights into Carbon Utilization and Element Cycling Functions of Hydrothermarchaeota in Hydrothermal Sediment.</title>
        <authorList>
            <person name="Zhou Z."/>
            <person name="Liu Y."/>
            <person name="Xu W."/>
            <person name="Pan J."/>
            <person name="Luo Z.H."/>
            <person name="Li M."/>
        </authorList>
    </citation>
    <scope>NUCLEOTIDE SEQUENCE [LARGE SCALE GENOMIC DNA]</scope>
    <source>
        <strain evidence="2">HyVt-527</strain>
    </source>
</reference>
<dbReference type="InterPro" id="IPR052018">
    <property type="entry name" value="PHP_domain"/>
</dbReference>
<dbReference type="InterPro" id="IPR003141">
    <property type="entry name" value="Pol/His_phosphatase_N"/>
</dbReference>
<dbReference type="Pfam" id="PF02811">
    <property type="entry name" value="PHP"/>
    <property type="match status" value="1"/>
</dbReference>
<dbReference type="SUPFAM" id="SSF89550">
    <property type="entry name" value="PHP domain-like"/>
    <property type="match status" value="1"/>
</dbReference>
<dbReference type="EMBL" id="DROD01000499">
    <property type="protein sequence ID" value="HHJ53062.1"/>
    <property type="molecule type" value="Genomic_DNA"/>
</dbReference>
<protein>
    <submittedName>
        <fullName evidence="2">PHP domain-containing protein</fullName>
    </submittedName>
</protein>
<evidence type="ECO:0000313" key="2">
    <source>
        <dbReference type="EMBL" id="HHJ53062.1"/>
    </source>
</evidence>
<comment type="caution">
    <text evidence="2">The sequence shown here is derived from an EMBL/GenBank/DDBJ whole genome shotgun (WGS) entry which is preliminary data.</text>
</comment>
<organism evidence="2">
    <name type="scientific">Caldithrix abyssi</name>
    <dbReference type="NCBI Taxonomy" id="187145"/>
    <lineage>
        <taxon>Bacteria</taxon>
        <taxon>Pseudomonadati</taxon>
        <taxon>Calditrichota</taxon>
        <taxon>Calditrichia</taxon>
        <taxon>Calditrichales</taxon>
        <taxon>Calditrichaceae</taxon>
        <taxon>Caldithrix</taxon>
    </lineage>
</organism>
<dbReference type="PANTHER" id="PTHR42924:SF3">
    <property type="entry name" value="POLYMERASE_HISTIDINOL PHOSPHATASE N-TERMINAL DOMAIN-CONTAINING PROTEIN"/>
    <property type="match status" value="1"/>
</dbReference>
<dbReference type="Gene3D" id="3.20.20.140">
    <property type="entry name" value="Metal-dependent hydrolases"/>
    <property type="match status" value="1"/>
</dbReference>
<dbReference type="GO" id="GO:0004534">
    <property type="term" value="F:5'-3' RNA exonuclease activity"/>
    <property type="evidence" value="ECO:0007669"/>
    <property type="project" value="TreeGrafter"/>
</dbReference>
<evidence type="ECO:0000259" key="1">
    <source>
        <dbReference type="SMART" id="SM00481"/>
    </source>
</evidence>
<accession>A0A7V5PPV4</accession>
<dbReference type="SMART" id="SM00481">
    <property type="entry name" value="POLIIIAc"/>
    <property type="match status" value="1"/>
</dbReference>
<dbReference type="GO" id="GO:0035312">
    <property type="term" value="F:5'-3' DNA exonuclease activity"/>
    <property type="evidence" value="ECO:0007669"/>
    <property type="project" value="TreeGrafter"/>
</dbReference>
<dbReference type="InterPro" id="IPR004013">
    <property type="entry name" value="PHP_dom"/>
</dbReference>
<proteinExistence type="predicted"/>
<dbReference type="InterPro" id="IPR016195">
    <property type="entry name" value="Pol/histidinol_Pase-like"/>
</dbReference>
<feature type="domain" description="Polymerase/histidinol phosphatase N-terminal" evidence="1">
    <location>
        <begin position="68"/>
        <end position="134"/>
    </location>
</feature>
<gene>
    <name evidence="2" type="ORF">ENJ89_07695</name>
</gene>